<comment type="similarity">
    <text evidence="3">Belongs to the PhyH family. EctD subfamily.</text>
</comment>
<dbReference type="SUPFAM" id="SSF51197">
    <property type="entry name" value="Clavaminate synthase-like"/>
    <property type="match status" value="1"/>
</dbReference>
<comment type="caution">
    <text evidence="12">The sequence shown here is derived from an EMBL/GenBank/DDBJ whole genome shotgun (WGS) entry which is preliminary data.</text>
</comment>
<dbReference type="Gene3D" id="2.60.120.620">
    <property type="entry name" value="q2cbj1_9rhob like domain"/>
    <property type="match status" value="1"/>
</dbReference>
<gene>
    <name evidence="12" type="primary">thpD</name>
    <name evidence="12" type="ORF">V6243_10965</name>
</gene>
<dbReference type="PANTHER" id="PTHR20883:SF48">
    <property type="entry name" value="ECTOINE DIOXYGENASE"/>
    <property type="match status" value="1"/>
</dbReference>
<evidence type="ECO:0000256" key="11">
    <source>
        <dbReference type="SAM" id="MobiDB-lite"/>
    </source>
</evidence>
<evidence type="ECO:0000256" key="7">
    <source>
        <dbReference type="ARBA" id="ARBA00023002"/>
    </source>
</evidence>
<feature type="compositionally biased region" description="Basic and acidic residues" evidence="11">
    <location>
        <begin position="47"/>
        <end position="75"/>
    </location>
</feature>
<dbReference type="EMBL" id="JBAKAP010000011">
    <property type="protein sequence ID" value="MEL0617353.1"/>
    <property type="molecule type" value="Genomic_DNA"/>
</dbReference>
<feature type="compositionally biased region" description="Polar residues" evidence="11">
    <location>
        <begin position="29"/>
        <end position="41"/>
    </location>
</feature>
<comment type="function">
    <text evidence="2">Involved in the biosynthesis of 5-hydroxyectoine, called compatible solute, which helps organisms to survive extreme osmotic stress by acting as a highly soluble organic osmolyte. Catalyzes the 2-oxoglutarate-dependent selective hydroxylation of L-ectoine to yield (4S,5S)-5-hydroxyectoine.</text>
</comment>
<evidence type="ECO:0000256" key="3">
    <source>
        <dbReference type="ARBA" id="ARBA00007851"/>
    </source>
</evidence>
<keyword evidence="6" id="KW-0223">Dioxygenase</keyword>
<reference evidence="12 13" key="1">
    <citation type="submission" date="2024-02" db="EMBL/GenBank/DDBJ databases">
        <title>Bacteria isolated from the canopy kelp, Nereocystis luetkeana.</title>
        <authorList>
            <person name="Pfister C.A."/>
            <person name="Younker I.T."/>
            <person name="Light S.H."/>
        </authorList>
    </citation>
    <scope>NUCLEOTIDE SEQUENCE [LARGE SCALE GENOMIC DNA]</scope>
    <source>
        <strain evidence="12 13">TI.5.07</strain>
    </source>
</reference>
<dbReference type="EC" id="1.14.11.55" evidence="10"/>
<evidence type="ECO:0000256" key="5">
    <source>
        <dbReference type="ARBA" id="ARBA00022723"/>
    </source>
</evidence>
<evidence type="ECO:0000256" key="4">
    <source>
        <dbReference type="ARBA" id="ARBA00011738"/>
    </source>
</evidence>
<evidence type="ECO:0000313" key="12">
    <source>
        <dbReference type="EMBL" id="MEL0617353.1"/>
    </source>
</evidence>
<dbReference type="NCBIfam" id="TIGR02408">
    <property type="entry name" value="ectoine_ThpD"/>
    <property type="match status" value="1"/>
</dbReference>
<proteinExistence type="inferred from homology"/>
<dbReference type="RefSeq" id="WP_341542487.1">
    <property type="nucleotide sequence ID" value="NZ_JBAKAP010000011.1"/>
</dbReference>
<feature type="region of interest" description="Disordered" evidence="11">
    <location>
        <begin position="1"/>
        <end position="102"/>
    </location>
</feature>
<evidence type="ECO:0000256" key="1">
    <source>
        <dbReference type="ARBA" id="ARBA00001954"/>
    </source>
</evidence>
<keyword evidence="13" id="KW-1185">Reference proteome</keyword>
<evidence type="ECO:0000256" key="9">
    <source>
        <dbReference type="ARBA" id="ARBA00049228"/>
    </source>
</evidence>
<evidence type="ECO:0000256" key="10">
    <source>
        <dbReference type="NCBIfam" id="TIGR02408"/>
    </source>
</evidence>
<organism evidence="12 13">
    <name type="scientific">Cobetia marina</name>
    <name type="common">Deleya marina</name>
    <dbReference type="NCBI Taxonomy" id="28258"/>
    <lineage>
        <taxon>Bacteria</taxon>
        <taxon>Pseudomonadati</taxon>
        <taxon>Pseudomonadota</taxon>
        <taxon>Gammaproteobacteria</taxon>
        <taxon>Oceanospirillales</taxon>
        <taxon>Halomonadaceae</taxon>
        <taxon>Cobetia</taxon>
    </lineage>
</organism>
<keyword evidence="5" id="KW-0479">Metal-binding</keyword>
<dbReference type="InterPro" id="IPR008775">
    <property type="entry name" value="Phytyl_CoA_dOase-like"/>
</dbReference>
<protein>
    <recommendedName>
        <fullName evidence="10">Ectoine hydroxylase</fullName>
        <ecNumber evidence="10">1.14.11.55</ecNumber>
    </recommendedName>
</protein>
<dbReference type="InterPro" id="IPR012774">
    <property type="entry name" value="EctD"/>
</dbReference>
<dbReference type="Proteomes" id="UP001378242">
    <property type="component" value="Unassembled WGS sequence"/>
</dbReference>
<name>A0ABU9GH78_COBMA</name>
<comment type="cofactor">
    <cofactor evidence="1">
        <name>Fe(2+)</name>
        <dbReference type="ChEBI" id="CHEBI:29033"/>
    </cofactor>
</comment>
<comment type="subunit">
    <text evidence="4">Homodimer.</text>
</comment>
<evidence type="ECO:0000256" key="8">
    <source>
        <dbReference type="ARBA" id="ARBA00023004"/>
    </source>
</evidence>
<accession>A0ABU9GH78</accession>
<evidence type="ECO:0000256" key="6">
    <source>
        <dbReference type="ARBA" id="ARBA00022964"/>
    </source>
</evidence>
<evidence type="ECO:0000313" key="13">
    <source>
        <dbReference type="Proteomes" id="UP001378242"/>
    </source>
</evidence>
<keyword evidence="7 12" id="KW-0560">Oxidoreductase</keyword>
<dbReference type="GO" id="GO:0016491">
    <property type="term" value="F:oxidoreductase activity"/>
    <property type="evidence" value="ECO:0007669"/>
    <property type="project" value="UniProtKB-KW"/>
</dbReference>
<evidence type="ECO:0000256" key="2">
    <source>
        <dbReference type="ARBA" id="ARBA00004063"/>
    </source>
</evidence>
<dbReference type="Pfam" id="PF05721">
    <property type="entry name" value="PhyH"/>
    <property type="match status" value="1"/>
</dbReference>
<feature type="compositionally biased region" description="Basic and acidic residues" evidence="11">
    <location>
        <begin position="89"/>
        <end position="101"/>
    </location>
</feature>
<feature type="compositionally biased region" description="Polar residues" evidence="11">
    <location>
        <begin position="1"/>
        <end position="18"/>
    </location>
</feature>
<keyword evidence="8" id="KW-0408">Iron</keyword>
<dbReference type="PANTHER" id="PTHR20883">
    <property type="entry name" value="PHYTANOYL-COA DIOXYGENASE DOMAIN CONTAINING 1"/>
    <property type="match status" value="1"/>
</dbReference>
<sequence length="368" mass="41308">MTASRHMTSYNATAALSSKQRHHHEMDGSNASDGAESSNQRLGVRQVDADRDQAPEAYLDKSGSDRGSSHSRDAYPTRLSQPPQHLWQKRREPVVHSRADEGPLGAEQLKRFERDGFLFEPEFLAPEEVETLKAELAALLEQEDLQGRDFTITEPKSREIRSIFAVHFLSERFRQLAEDPRLMDRARQILGGDVYVHQSRINYKPGFEGKGFNWHSDFETWHAEDGMPEMRAVSASIILNDNHHFNGSLMLIPGSHEVFVHCLGETPEDNHKSSLQAQEVGVPSREALRELVAERGIEAPTGAAGGLLMFDCNTLHGSNANMSPDPRSNAFFVYNRVDNAMQAPFAASRPRPEFLAHRADGGWDELEK</sequence>
<comment type="catalytic activity">
    <reaction evidence="9">
        <text>L-ectoine + 2-oxoglutarate + O2 = 5-hydroxyectoine + succinate + CO2</text>
        <dbReference type="Rhea" id="RHEA:45740"/>
        <dbReference type="ChEBI" id="CHEBI:15379"/>
        <dbReference type="ChEBI" id="CHEBI:16526"/>
        <dbReference type="ChEBI" id="CHEBI:16810"/>
        <dbReference type="ChEBI" id="CHEBI:30031"/>
        <dbReference type="ChEBI" id="CHEBI:58515"/>
        <dbReference type="ChEBI" id="CHEBI:85413"/>
        <dbReference type="EC" id="1.14.11.55"/>
    </reaction>
</comment>